<evidence type="ECO:0000313" key="1">
    <source>
        <dbReference type="EMBL" id="KAL0477878.1"/>
    </source>
</evidence>
<protein>
    <submittedName>
        <fullName evidence="1">Uncharacterized protein</fullName>
    </submittedName>
</protein>
<organism evidence="1 2">
    <name type="scientific">Acrasis kona</name>
    <dbReference type="NCBI Taxonomy" id="1008807"/>
    <lineage>
        <taxon>Eukaryota</taxon>
        <taxon>Discoba</taxon>
        <taxon>Heterolobosea</taxon>
        <taxon>Tetramitia</taxon>
        <taxon>Eutetramitia</taxon>
        <taxon>Acrasidae</taxon>
        <taxon>Acrasis</taxon>
    </lineage>
</organism>
<dbReference type="AlphaFoldDB" id="A0AAW2YLJ9"/>
<name>A0AAW2YLJ9_9EUKA</name>
<keyword evidence="2" id="KW-1185">Reference proteome</keyword>
<dbReference type="Proteomes" id="UP001431209">
    <property type="component" value="Unassembled WGS sequence"/>
</dbReference>
<sequence>MRPRLFWIYMRSILSHSRRKGMLDMVYVDLTPRDFVFVKNHMPPIKDCSIDTTTDQSYCGGCDNKCTTGGGVLKSSCSNSTYLTKCKPGFTLCFNDCVKGGCEKPPLPGCQTFYDNQCKGNDVQTDPEMAKRRWFTIN</sequence>
<evidence type="ECO:0000313" key="2">
    <source>
        <dbReference type="Proteomes" id="UP001431209"/>
    </source>
</evidence>
<comment type="caution">
    <text evidence="1">The sequence shown here is derived from an EMBL/GenBank/DDBJ whole genome shotgun (WGS) entry which is preliminary data.</text>
</comment>
<reference evidence="1 2" key="1">
    <citation type="submission" date="2024-03" db="EMBL/GenBank/DDBJ databases">
        <title>The Acrasis kona genome and developmental transcriptomes reveal deep origins of eukaryotic multicellular pathways.</title>
        <authorList>
            <person name="Sheikh S."/>
            <person name="Fu C.-J."/>
            <person name="Brown M.W."/>
            <person name="Baldauf S.L."/>
        </authorList>
    </citation>
    <scope>NUCLEOTIDE SEQUENCE [LARGE SCALE GENOMIC DNA]</scope>
    <source>
        <strain evidence="1 2">ATCC MYA-3509</strain>
    </source>
</reference>
<dbReference type="EMBL" id="JAOPGA020000266">
    <property type="protein sequence ID" value="KAL0477878.1"/>
    <property type="molecule type" value="Genomic_DNA"/>
</dbReference>
<accession>A0AAW2YLJ9</accession>
<gene>
    <name evidence="1" type="ORF">AKO1_005265</name>
</gene>
<proteinExistence type="predicted"/>